<reference evidence="7 8" key="1">
    <citation type="submission" date="2019-05" db="EMBL/GenBank/DDBJ databases">
        <title>Georgenia *** sp. nov., and Georgenia *** sp. nov., isolated from the intestinal contents of plateau pika (Ochotona curzoniae) in the Qinghai-Tibet plateau of China.</title>
        <authorList>
            <person name="Tian Z."/>
        </authorList>
    </citation>
    <scope>NUCLEOTIDE SEQUENCE [LARGE SCALE GENOMIC DNA]</scope>
    <source>
        <strain evidence="7 8">Z443</strain>
    </source>
</reference>
<dbReference type="Gene3D" id="3.30.43.10">
    <property type="entry name" value="Uridine Diphospho-n-acetylenolpyruvylglucosamine Reductase, domain 2"/>
    <property type="match status" value="1"/>
</dbReference>
<evidence type="ECO:0000259" key="6">
    <source>
        <dbReference type="PROSITE" id="PS51387"/>
    </source>
</evidence>
<evidence type="ECO:0000313" key="7">
    <source>
        <dbReference type="EMBL" id="QDC26704.1"/>
    </source>
</evidence>
<dbReference type="PROSITE" id="PS51387">
    <property type="entry name" value="FAD_PCMH"/>
    <property type="match status" value="1"/>
</dbReference>
<evidence type="ECO:0000256" key="5">
    <source>
        <dbReference type="ARBA" id="ARBA00023002"/>
    </source>
</evidence>
<dbReference type="InterPro" id="IPR006093">
    <property type="entry name" value="Oxy_OxRdtase_FAD_BS"/>
</dbReference>
<dbReference type="AlphaFoldDB" id="A0A5B8C8B4"/>
<sequence>MFLAGEPGYDDARRVWNGMIDRRPIAVVRAATVGDIGAVVDFARDMGLPLAVRGGGHGVAGHGTVDGGIVLDLGSLHFVEVDAAAGTVTAEPGATLADLDAATAVHDLAVPLGVVSMTGVAGLTVGGGIGWLTRAHGLTVDNLIAADVVTAGGGTVHASAEENPDLFWGIRGGGGNFGVVSSFTFRAHPLPPLVYAGNLVYYEDRWIDALRAWEQWTADLPDEMQSIISFLVPPPAWELGDAPVMLVGFAWAGSDHEEGAAVIAPLRAAATADVELVEPVPWPAWQGQADVLFPRNSRAYWKNTAFDRLDDEVIEAIVVRAAEQTWRGTGFDIHHMGGASARVPEDATAFPTRAARYWLNVYGFWSDPADDAERGAFVRAFAADMEPFSTGAQYVNFVGVDDPGDRHGPAARIWDAEKLDRLRALKRRFDPGNLFRLNHNIAPE</sequence>
<dbReference type="EMBL" id="CP040915">
    <property type="protein sequence ID" value="QDC26704.1"/>
    <property type="molecule type" value="Genomic_DNA"/>
</dbReference>
<dbReference type="InterPro" id="IPR016167">
    <property type="entry name" value="FAD-bd_PCMH_sub1"/>
</dbReference>
<name>A0A5B8C8B4_9MICO</name>
<organism evidence="7 8">
    <name type="scientific">Georgenia yuyongxinii</name>
    <dbReference type="NCBI Taxonomy" id="2589797"/>
    <lineage>
        <taxon>Bacteria</taxon>
        <taxon>Bacillati</taxon>
        <taxon>Actinomycetota</taxon>
        <taxon>Actinomycetes</taxon>
        <taxon>Micrococcales</taxon>
        <taxon>Bogoriellaceae</taxon>
        <taxon>Georgenia</taxon>
    </lineage>
</organism>
<dbReference type="Gene3D" id="3.40.462.20">
    <property type="match status" value="1"/>
</dbReference>
<evidence type="ECO:0000256" key="4">
    <source>
        <dbReference type="ARBA" id="ARBA00022827"/>
    </source>
</evidence>
<comment type="cofactor">
    <cofactor evidence="1">
        <name>FAD</name>
        <dbReference type="ChEBI" id="CHEBI:57692"/>
    </cofactor>
</comment>
<evidence type="ECO:0000256" key="1">
    <source>
        <dbReference type="ARBA" id="ARBA00001974"/>
    </source>
</evidence>
<dbReference type="SUPFAM" id="SSF56176">
    <property type="entry name" value="FAD-binding/transporter-associated domain-like"/>
    <property type="match status" value="1"/>
</dbReference>
<evidence type="ECO:0000256" key="3">
    <source>
        <dbReference type="ARBA" id="ARBA00022630"/>
    </source>
</evidence>
<dbReference type="PANTHER" id="PTHR42973:SF39">
    <property type="entry name" value="FAD-BINDING PCMH-TYPE DOMAIN-CONTAINING PROTEIN"/>
    <property type="match status" value="1"/>
</dbReference>
<dbReference type="InterPro" id="IPR036318">
    <property type="entry name" value="FAD-bd_PCMH-like_sf"/>
</dbReference>
<keyword evidence="5" id="KW-0560">Oxidoreductase</keyword>
<keyword evidence="3" id="KW-0285">Flavoprotein</keyword>
<dbReference type="Gene3D" id="3.30.465.10">
    <property type="match status" value="1"/>
</dbReference>
<dbReference type="Pfam" id="PF08031">
    <property type="entry name" value="BBE"/>
    <property type="match status" value="1"/>
</dbReference>
<protein>
    <submittedName>
        <fullName evidence="7">FAD-binding oxidoreductase</fullName>
    </submittedName>
</protein>
<gene>
    <name evidence="7" type="ORF">FE374_12105</name>
</gene>
<dbReference type="InterPro" id="IPR016166">
    <property type="entry name" value="FAD-bd_PCMH"/>
</dbReference>
<comment type="similarity">
    <text evidence="2">Belongs to the oxygen-dependent FAD-linked oxidoreductase family.</text>
</comment>
<dbReference type="InterPro" id="IPR006094">
    <property type="entry name" value="Oxid_FAD_bind_N"/>
</dbReference>
<dbReference type="Proteomes" id="UP000314616">
    <property type="component" value="Chromosome"/>
</dbReference>
<proteinExistence type="inferred from homology"/>
<accession>A0A5B8C8B4</accession>
<dbReference type="PROSITE" id="PS00862">
    <property type="entry name" value="OX2_COVAL_FAD"/>
    <property type="match status" value="1"/>
</dbReference>
<dbReference type="Pfam" id="PF01565">
    <property type="entry name" value="FAD_binding_4"/>
    <property type="match status" value="1"/>
</dbReference>
<dbReference type="InterPro" id="IPR016169">
    <property type="entry name" value="FAD-bd_PCMH_sub2"/>
</dbReference>
<dbReference type="InterPro" id="IPR012951">
    <property type="entry name" value="BBE"/>
</dbReference>
<keyword evidence="4" id="KW-0274">FAD</keyword>
<dbReference type="KEGG" id="gyu:FE374_12105"/>
<dbReference type="PANTHER" id="PTHR42973">
    <property type="entry name" value="BINDING OXIDOREDUCTASE, PUTATIVE (AFU_ORTHOLOGUE AFUA_1G17690)-RELATED"/>
    <property type="match status" value="1"/>
</dbReference>
<evidence type="ECO:0000313" key="8">
    <source>
        <dbReference type="Proteomes" id="UP000314616"/>
    </source>
</evidence>
<dbReference type="InterPro" id="IPR050416">
    <property type="entry name" value="FAD-linked_Oxidoreductase"/>
</dbReference>
<dbReference type="GO" id="GO:0071949">
    <property type="term" value="F:FAD binding"/>
    <property type="evidence" value="ECO:0007669"/>
    <property type="project" value="InterPro"/>
</dbReference>
<dbReference type="OrthoDB" id="9775082at2"/>
<feature type="domain" description="FAD-binding PCMH-type" evidence="6">
    <location>
        <begin position="20"/>
        <end position="190"/>
    </location>
</feature>
<evidence type="ECO:0000256" key="2">
    <source>
        <dbReference type="ARBA" id="ARBA00005466"/>
    </source>
</evidence>
<dbReference type="GO" id="GO:0016491">
    <property type="term" value="F:oxidoreductase activity"/>
    <property type="evidence" value="ECO:0007669"/>
    <property type="project" value="UniProtKB-KW"/>
</dbReference>